<evidence type="ECO:0000313" key="2">
    <source>
        <dbReference type="Proteomes" id="UP000308600"/>
    </source>
</evidence>
<evidence type="ECO:0000313" key="1">
    <source>
        <dbReference type="EMBL" id="TFK76814.1"/>
    </source>
</evidence>
<organism evidence="1 2">
    <name type="scientific">Pluteus cervinus</name>
    <dbReference type="NCBI Taxonomy" id="181527"/>
    <lineage>
        <taxon>Eukaryota</taxon>
        <taxon>Fungi</taxon>
        <taxon>Dikarya</taxon>
        <taxon>Basidiomycota</taxon>
        <taxon>Agaricomycotina</taxon>
        <taxon>Agaricomycetes</taxon>
        <taxon>Agaricomycetidae</taxon>
        <taxon>Agaricales</taxon>
        <taxon>Pluteineae</taxon>
        <taxon>Pluteaceae</taxon>
        <taxon>Pluteus</taxon>
    </lineage>
</organism>
<reference evidence="1 2" key="1">
    <citation type="journal article" date="2019" name="Nat. Ecol. Evol.">
        <title>Megaphylogeny resolves global patterns of mushroom evolution.</title>
        <authorList>
            <person name="Varga T."/>
            <person name="Krizsan K."/>
            <person name="Foldi C."/>
            <person name="Dima B."/>
            <person name="Sanchez-Garcia M."/>
            <person name="Sanchez-Ramirez S."/>
            <person name="Szollosi G.J."/>
            <person name="Szarkandi J.G."/>
            <person name="Papp V."/>
            <person name="Albert L."/>
            <person name="Andreopoulos W."/>
            <person name="Angelini C."/>
            <person name="Antonin V."/>
            <person name="Barry K.W."/>
            <person name="Bougher N.L."/>
            <person name="Buchanan P."/>
            <person name="Buyck B."/>
            <person name="Bense V."/>
            <person name="Catcheside P."/>
            <person name="Chovatia M."/>
            <person name="Cooper J."/>
            <person name="Damon W."/>
            <person name="Desjardin D."/>
            <person name="Finy P."/>
            <person name="Geml J."/>
            <person name="Haridas S."/>
            <person name="Hughes K."/>
            <person name="Justo A."/>
            <person name="Karasinski D."/>
            <person name="Kautmanova I."/>
            <person name="Kiss B."/>
            <person name="Kocsube S."/>
            <person name="Kotiranta H."/>
            <person name="LaButti K.M."/>
            <person name="Lechner B.E."/>
            <person name="Liimatainen K."/>
            <person name="Lipzen A."/>
            <person name="Lukacs Z."/>
            <person name="Mihaltcheva S."/>
            <person name="Morgado L.N."/>
            <person name="Niskanen T."/>
            <person name="Noordeloos M.E."/>
            <person name="Ohm R.A."/>
            <person name="Ortiz-Santana B."/>
            <person name="Ovrebo C."/>
            <person name="Racz N."/>
            <person name="Riley R."/>
            <person name="Savchenko A."/>
            <person name="Shiryaev A."/>
            <person name="Soop K."/>
            <person name="Spirin V."/>
            <person name="Szebenyi C."/>
            <person name="Tomsovsky M."/>
            <person name="Tulloss R.E."/>
            <person name="Uehling J."/>
            <person name="Grigoriev I.V."/>
            <person name="Vagvolgyi C."/>
            <person name="Papp T."/>
            <person name="Martin F.M."/>
            <person name="Miettinen O."/>
            <person name="Hibbett D.S."/>
            <person name="Nagy L.G."/>
        </authorList>
    </citation>
    <scope>NUCLEOTIDE SEQUENCE [LARGE SCALE GENOMIC DNA]</scope>
    <source>
        <strain evidence="1 2">NL-1719</strain>
    </source>
</reference>
<proteinExistence type="predicted"/>
<dbReference type="EMBL" id="ML208259">
    <property type="protein sequence ID" value="TFK76814.1"/>
    <property type="molecule type" value="Genomic_DNA"/>
</dbReference>
<name>A0ACD3BGL4_9AGAR</name>
<protein>
    <submittedName>
        <fullName evidence="1">Uncharacterized protein</fullName>
    </submittedName>
</protein>
<dbReference type="Proteomes" id="UP000308600">
    <property type="component" value="Unassembled WGS sequence"/>
</dbReference>
<accession>A0ACD3BGL4</accession>
<keyword evidence="2" id="KW-1185">Reference proteome</keyword>
<sequence>MSTHLSEGAMGNEDMTPAAVAHDLKYPVFGMCPRSVGTRVTSAKMLLLFGLDKVWKTRCVALKLWSAEISIAICRRTSYHVRRKKPTISSCLRTTTCLSQISTSIMPQILSPAPSSPPLGPTTPSSSRRLSTTSTRSLSLIGAIDAPSGGSSIETLVDELRHTSRKLEAR</sequence>
<gene>
    <name evidence="1" type="ORF">BDN72DRAFT_829981</name>
</gene>